<dbReference type="EnsemblPlants" id="Pp3c11_22520V3.1">
    <property type="protein sequence ID" value="Pp3c11_22520V3.1"/>
    <property type="gene ID" value="Pp3c11_22520"/>
</dbReference>
<dbReference type="Gramene" id="Pp3c11_22520V3.2">
    <property type="protein sequence ID" value="Pp3c11_22520V3.2"/>
    <property type="gene ID" value="Pp3c11_22520"/>
</dbReference>
<dbReference type="GeneID" id="112288274"/>
<dbReference type="PANTHER" id="PTHR13061:SF50">
    <property type="entry name" value="GAMMA CARBONIC ANHYDRASE 1, MITOCHONDRIAL"/>
    <property type="match status" value="1"/>
</dbReference>
<dbReference type="SUPFAM" id="SSF51161">
    <property type="entry name" value="Trimeric LpxA-like enzymes"/>
    <property type="match status" value="1"/>
</dbReference>
<evidence type="ECO:0000313" key="4">
    <source>
        <dbReference type="EnsemblPlants" id="Pp3c11_22520V3.1"/>
    </source>
</evidence>
<protein>
    <submittedName>
        <fullName evidence="3 4">Uncharacterized protein</fullName>
    </submittedName>
</protein>
<gene>
    <name evidence="4" type="primary">LOC112288274</name>
    <name evidence="3" type="ORF">PHYPA_015400</name>
</gene>
<dbReference type="PaxDb" id="3218-PP1S31_190V6.1"/>
<dbReference type="InterPro" id="IPR050484">
    <property type="entry name" value="Transf_Hexapept/Carb_Anhydrase"/>
</dbReference>
<dbReference type="AlphaFoldDB" id="A9RVG6"/>
<dbReference type="Proteomes" id="UP000006727">
    <property type="component" value="Chromosome 11"/>
</dbReference>
<reference evidence="3 5" key="1">
    <citation type="journal article" date="2008" name="Science">
        <title>The Physcomitrella genome reveals evolutionary insights into the conquest of land by plants.</title>
        <authorList>
            <person name="Rensing S."/>
            <person name="Lang D."/>
            <person name="Zimmer A."/>
            <person name="Terry A."/>
            <person name="Salamov A."/>
            <person name="Shapiro H."/>
            <person name="Nishiyama T."/>
            <person name="Perroud P.-F."/>
            <person name="Lindquist E."/>
            <person name="Kamisugi Y."/>
            <person name="Tanahashi T."/>
            <person name="Sakakibara K."/>
            <person name="Fujita T."/>
            <person name="Oishi K."/>
            <person name="Shin-I T."/>
            <person name="Kuroki Y."/>
            <person name="Toyoda A."/>
            <person name="Suzuki Y."/>
            <person name="Hashimoto A."/>
            <person name="Yamaguchi K."/>
            <person name="Sugano A."/>
            <person name="Kohara Y."/>
            <person name="Fujiyama A."/>
            <person name="Anterola A."/>
            <person name="Aoki S."/>
            <person name="Ashton N."/>
            <person name="Barbazuk W.B."/>
            <person name="Barker E."/>
            <person name="Bennetzen J."/>
            <person name="Bezanilla M."/>
            <person name="Blankenship R."/>
            <person name="Cho S.H."/>
            <person name="Dutcher S."/>
            <person name="Estelle M."/>
            <person name="Fawcett J.A."/>
            <person name="Gundlach H."/>
            <person name="Hanada K."/>
            <person name="Heyl A."/>
            <person name="Hicks K.A."/>
            <person name="Hugh J."/>
            <person name="Lohr M."/>
            <person name="Mayer K."/>
            <person name="Melkozernov A."/>
            <person name="Murata T."/>
            <person name="Nelson D."/>
            <person name="Pils B."/>
            <person name="Prigge M."/>
            <person name="Reiss B."/>
            <person name="Renner T."/>
            <person name="Rombauts S."/>
            <person name="Rushton P."/>
            <person name="Sanderfoot A."/>
            <person name="Schween G."/>
            <person name="Shiu S.-H."/>
            <person name="Stueber K."/>
            <person name="Theodoulou F.L."/>
            <person name="Tu H."/>
            <person name="Van de Peer Y."/>
            <person name="Verrier P.J."/>
            <person name="Waters E."/>
            <person name="Wood A."/>
            <person name="Yang L."/>
            <person name="Cove D."/>
            <person name="Cuming A."/>
            <person name="Hasebe M."/>
            <person name="Lucas S."/>
            <person name="Mishler D.B."/>
            <person name="Reski R."/>
            <person name="Grigoriev I."/>
            <person name="Quatrano R.S."/>
            <person name="Boore J.L."/>
        </authorList>
    </citation>
    <scope>NUCLEOTIDE SEQUENCE [LARGE SCALE GENOMIC DNA]</scope>
    <source>
        <strain evidence="4 5">cv. Gransden 2004</strain>
    </source>
</reference>
<reference evidence="4" key="3">
    <citation type="submission" date="2020-12" db="UniProtKB">
        <authorList>
            <consortium name="EnsemblPlants"/>
        </authorList>
    </citation>
    <scope>IDENTIFICATION</scope>
</reference>
<dbReference type="EnsemblPlants" id="Pp3c11_22520V3.2">
    <property type="protein sequence ID" value="Pp3c11_22520V3.2"/>
    <property type="gene ID" value="Pp3c11_22520"/>
</dbReference>
<dbReference type="HOGENOM" id="CLU_064827_0_0_1"/>
<dbReference type="STRING" id="3218.A9RVG6"/>
<comment type="similarity">
    <text evidence="1">Belongs to the gamma-class carbonic anhydrase family.</text>
</comment>
<dbReference type="GO" id="GO:0031966">
    <property type="term" value="C:mitochondrial membrane"/>
    <property type="evidence" value="ECO:0000318"/>
    <property type="project" value="GO_Central"/>
</dbReference>
<dbReference type="Gene3D" id="2.160.10.10">
    <property type="entry name" value="Hexapeptide repeat proteins"/>
    <property type="match status" value="1"/>
</dbReference>
<dbReference type="EMBL" id="ABEU02000011">
    <property type="protein sequence ID" value="PNR45629.1"/>
    <property type="molecule type" value="Genomic_DNA"/>
</dbReference>
<proteinExistence type="inferred from homology"/>
<keyword evidence="5" id="KW-1185">Reference proteome</keyword>
<comment type="subcellular location">
    <subcellularLocation>
        <location evidence="2">Mitochondrion membrane</location>
        <topology evidence="2">Peripheral membrane protein</topology>
        <orientation evidence="2">Matrix side</orientation>
    </subcellularLocation>
</comment>
<evidence type="ECO:0000256" key="1">
    <source>
        <dbReference type="ARBA" id="ARBA00023595"/>
    </source>
</evidence>
<dbReference type="PANTHER" id="PTHR13061">
    <property type="entry name" value="DYNACTIN SUBUNIT P25"/>
    <property type="match status" value="1"/>
</dbReference>
<dbReference type="eggNOG" id="ENOG502QTES">
    <property type="taxonomic scope" value="Eukaryota"/>
</dbReference>
<accession>A9RVG6</accession>
<name>A9RVG6_PHYPA</name>
<dbReference type="RefSeq" id="XP_024388072.1">
    <property type="nucleotide sequence ID" value="XM_024532304.2"/>
</dbReference>
<dbReference type="CDD" id="cd04645">
    <property type="entry name" value="LbH_gamma_CA_like"/>
    <property type="match status" value="1"/>
</dbReference>
<evidence type="ECO:0000313" key="3">
    <source>
        <dbReference type="EMBL" id="PNR45629.1"/>
    </source>
</evidence>
<dbReference type="InterPro" id="IPR001451">
    <property type="entry name" value="Hexapep"/>
</dbReference>
<organism evidence="3">
    <name type="scientific">Physcomitrium patens</name>
    <name type="common">Spreading-leaved earth moss</name>
    <name type="synonym">Physcomitrella patens</name>
    <dbReference type="NCBI Taxonomy" id="3218"/>
    <lineage>
        <taxon>Eukaryota</taxon>
        <taxon>Viridiplantae</taxon>
        <taxon>Streptophyta</taxon>
        <taxon>Embryophyta</taxon>
        <taxon>Bryophyta</taxon>
        <taxon>Bryophytina</taxon>
        <taxon>Bryopsida</taxon>
        <taxon>Funariidae</taxon>
        <taxon>Funariales</taxon>
        <taxon>Funariaceae</taxon>
        <taxon>Physcomitrium</taxon>
    </lineage>
</organism>
<sequence>MGTLGRVVFSLGKAARSTGQALDRLGSRLQGGYVFKDEVSKHQTILGIFNKKPVIEESAFVAPGASVVGEVQIGENSSIWYGCVLRGDVHQIKVGAESNIQDNTVVNVPKTNVSSSIEPTIIGNRVTIGHNSVLHACTVEDESFVGMGSTILDGAVVEKGAMVAAGSVVAEKTRVPSGQIWAGSPAKFLRDLTAEERSSLTVNASIYTDLAEVHAFENRKTAGDIEADKALRRKWEIQSDDYDSHLGIVRSKKPDIAFPNNMISKGAH</sequence>
<dbReference type="Pfam" id="PF00132">
    <property type="entry name" value="Hexapep"/>
    <property type="match status" value="1"/>
</dbReference>
<dbReference type="InterPro" id="IPR047324">
    <property type="entry name" value="LbH_gamma_CA-like"/>
</dbReference>
<dbReference type="GO" id="GO:0045271">
    <property type="term" value="C:respiratory chain complex I"/>
    <property type="evidence" value="ECO:0000318"/>
    <property type="project" value="GO_Central"/>
</dbReference>
<reference evidence="3 5" key="2">
    <citation type="journal article" date="2018" name="Plant J.">
        <title>The Physcomitrella patens chromosome-scale assembly reveals moss genome structure and evolution.</title>
        <authorList>
            <person name="Lang D."/>
            <person name="Ullrich K.K."/>
            <person name="Murat F."/>
            <person name="Fuchs J."/>
            <person name="Jenkins J."/>
            <person name="Haas F.B."/>
            <person name="Piednoel M."/>
            <person name="Gundlach H."/>
            <person name="Van Bel M."/>
            <person name="Meyberg R."/>
            <person name="Vives C."/>
            <person name="Morata J."/>
            <person name="Symeonidi A."/>
            <person name="Hiss M."/>
            <person name="Muchero W."/>
            <person name="Kamisugi Y."/>
            <person name="Saleh O."/>
            <person name="Blanc G."/>
            <person name="Decker E.L."/>
            <person name="van Gessel N."/>
            <person name="Grimwood J."/>
            <person name="Hayes R.D."/>
            <person name="Graham S.W."/>
            <person name="Gunter L.E."/>
            <person name="McDaniel S.F."/>
            <person name="Hoernstein S.N.W."/>
            <person name="Larsson A."/>
            <person name="Li F.W."/>
            <person name="Perroud P.F."/>
            <person name="Phillips J."/>
            <person name="Ranjan P."/>
            <person name="Rokshar D.S."/>
            <person name="Rothfels C.J."/>
            <person name="Schneider L."/>
            <person name="Shu S."/>
            <person name="Stevenson D.W."/>
            <person name="Thummler F."/>
            <person name="Tillich M."/>
            <person name="Villarreal Aguilar J.C."/>
            <person name="Widiez T."/>
            <person name="Wong G.K."/>
            <person name="Wymore A."/>
            <person name="Zhang Y."/>
            <person name="Zimmer A.D."/>
            <person name="Quatrano R.S."/>
            <person name="Mayer K.F.X."/>
            <person name="Goodstein D."/>
            <person name="Casacuberta J.M."/>
            <person name="Vandepoele K."/>
            <person name="Reski R."/>
            <person name="Cuming A.C."/>
            <person name="Tuskan G.A."/>
            <person name="Maumus F."/>
            <person name="Salse J."/>
            <person name="Schmutz J."/>
            <person name="Rensing S.A."/>
        </authorList>
    </citation>
    <scope>NUCLEOTIDE SEQUENCE [LARGE SCALE GENOMIC DNA]</scope>
    <source>
        <strain evidence="4 5">cv. Gransden 2004</strain>
    </source>
</reference>
<evidence type="ECO:0000256" key="2">
    <source>
        <dbReference type="ARBA" id="ARBA00034694"/>
    </source>
</evidence>
<evidence type="ECO:0000313" key="5">
    <source>
        <dbReference type="Proteomes" id="UP000006727"/>
    </source>
</evidence>
<dbReference type="InterPro" id="IPR011004">
    <property type="entry name" value="Trimer_LpxA-like_sf"/>
</dbReference>
<dbReference type="Gramene" id="Pp3c11_22520V3.1">
    <property type="protein sequence ID" value="Pp3c11_22520V3.1"/>
    <property type="gene ID" value="Pp3c11_22520"/>
</dbReference>